<dbReference type="GeneID" id="19461882"/>
<evidence type="ECO:0000256" key="1">
    <source>
        <dbReference type="SAM" id="MobiDB-lite"/>
    </source>
</evidence>
<dbReference type="OMA" id="FAFWKLV"/>
<dbReference type="OrthoDB" id="3597994at2759"/>
<dbReference type="HOGENOM" id="CLU_131612_1_0_1"/>
<keyword evidence="2" id="KW-0812">Transmembrane</keyword>
<organism evidence="3 4">
    <name type="scientific">Glarea lozoyensis (strain ATCC 20868 / MF5171)</name>
    <dbReference type="NCBI Taxonomy" id="1116229"/>
    <lineage>
        <taxon>Eukaryota</taxon>
        <taxon>Fungi</taxon>
        <taxon>Dikarya</taxon>
        <taxon>Ascomycota</taxon>
        <taxon>Pezizomycotina</taxon>
        <taxon>Leotiomycetes</taxon>
        <taxon>Helotiales</taxon>
        <taxon>Helotiaceae</taxon>
        <taxon>Glarea</taxon>
    </lineage>
</organism>
<accession>S3CK76</accession>
<evidence type="ECO:0000313" key="4">
    <source>
        <dbReference type="Proteomes" id="UP000016922"/>
    </source>
</evidence>
<gene>
    <name evidence="3" type="ORF">GLAREA_02826</name>
</gene>
<feature type="transmembrane region" description="Helical" evidence="2">
    <location>
        <begin position="83"/>
        <end position="106"/>
    </location>
</feature>
<keyword evidence="2" id="KW-0472">Membrane</keyword>
<dbReference type="AlphaFoldDB" id="S3CK76"/>
<dbReference type="RefSeq" id="XP_008086102.1">
    <property type="nucleotide sequence ID" value="XM_008087911.1"/>
</dbReference>
<reference evidence="3 4" key="1">
    <citation type="journal article" date="2013" name="BMC Genomics">
        <title>Genomics-driven discovery of the pneumocandin biosynthetic gene cluster in the fungus Glarea lozoyensis.</title>
        <authorList>
            <person name="Chen L."/>
            <person name="Yue Q."/>
            <person name="Zhang X."/>
            <person name="Xiang M."/>
            <person name="Wang C."/>
            <person name="Li S."/>
            <person name="Che Y."/>
            <person name="Ortiz-Lopez F.J."/>
            <person name="Bills G.F."/>
            <person name="Liu X."/>
            <person name="An Z."/>
        </authorList>
    </citation>
    <scope>NUCLEOTIDE SEQUENCE [LARGE SCALE GENOMIC DNA]</scope>
    <source>
        <strain evidence="4">ATCC 20868 / MF5171</strain>
    </source>
</reference>
<protein>
    <submittedName>
        <fullName evidence="3">Uncharacterized protein</fullName>
    </submittedName>
</protein>
<dbReference type="eggNOG" id="ENOG502SA5G">
    <property type="taxonomic scope" value="Eukaryota"/>
</dbReference>
<feature type="transmembrane region" description="Helical" evidence="2">
    <location>
        <begin position="112"/>
        <end position="129"/>
    </location>
</feature>
<dbReference type="EMBL" id="KE145370">
    <property type="protein sequence ID" value="EPE26912.1"/>
    <property type="molecule type" value="Genomic_DNA"/>
</dbReference>
<proteinExistence type="predicted"/>
<keyword evidence="4" id="KW-1185">Reference proteome</keyword>
<dbReference type="Proteomes" id="UP000016922">
    <property type="component" value="Unassembled WGS sequence"/>
</dbReference>
<keyword evidence="2" id="KW-1133">Transmembrane helix</keyword>
<sequence>MSPSRGVSELQSPTSEATTEAQAEVRSSSALKSAKQNIQFLFSPDSPNAPRPARLRTRALLRSLRYIGVFVFWRIVRYAKYALVGSVVAAIGATAFGGAISGAAFLLAPPTLATSAGVGLIWAMGKWGFRKLRVKDMAAVEMKDSHKKTVVDGQYRDVSGPTAVPW</sequence>
<feature type="region of interest" description="Disordered" evidence="1">
    <location>
        <begin position="1"/>
        <end position="30"/>
    </location>
</feature>
<evidence type="ECO:0000313" key="3">
    <source>
        <dbReference type="EMBL" id="EPE26912.1"/>
    </source>
</evidence>
<name>S3CK76_GLAL2</name>
<evidence type="ECO:0000256" key="2">
    <source>
        <dbReference type="SAM" id="Phobius"/>
    </source>
</evidence>
<dbReference type="KEGG" id="glz:GLAREA_02826"/>